<gene>
    <name evidence="2" type="ORF">SAMN04487989_102230</name>
</gene>
<feature type="transmembrane region" description="Helical" evidence="1">
    <location>
        <begin position="307"/>
        <end position="327"/>
    </location>
</feature>
<proteinExistence type="predicted"/>
<evidence type="ECO:0008006" key="4">
    <source>
        <dbReference type="Google" id="ProtNLM"/>
    </source>
</evidence>
<dbReference type="InterPro" id="IPR022134">
    <property type="entry name" value="DUF3667"/>
</dbReference>
<keyword evidence="1" id="KW-1133">Transmembrane helix</keyword>
<organism evidence="2 3">
    <name type="scientific">Bizionia echini</name>
    <dbReference type="NCBI Taxonomy" id="649333"/>
    <lineage>
        <taxon>Bacteria</taxon>
        <taxon>Pseudomonadati</taxon>
        <taxon>Bacteroidota</taxon>
        <taxon>Flavobacteriia</taxon>
        <taxon>Flavobacteriales</taxon>
        <taxon>Flavobacteriaceae</taxon>
        <taxon>Bizionia</taxon>
    </lineage>
</organism>
<dbReference type="SUPFAM" id="SSF81665">
    <property type="entry name" value="Calcium ATPase, transmembrane domain M"/>
    <property type="match status" value="1"/>
</dbReference>
<dbReference type="OrthoDB" id="1143019at2"/>
<keyword evidence="1" id="KW-0472">Membrane</keyword>
<dbReference type="Proteomes" id="UP000198705">
    <property type="component" value="Unassembled WGS sequence"/>
</dbReference>
<evidence type="ECO:0000313" key="3">
    <source>
        <dbReference type="Proteomes" id="UP000198705"/>
    </source>
</evidence>
<accession>A0A1I5ARW7</accession>
<sequence>MTNSKHTCKNCEKTYSDSFAFCPHCGQKRNDQLTLKVLFYNTISNYFSFDARFFKSFFPLMLKPGFLAKKFIEGKRLLYLHPAQMYLFISLVFFFLFSFVEKDQAQQLDATLAKTMKKERVVDSLMTTIKNDSIKQSALLGKILKDSLERGELRKTFKEHKVLSELSNEELDSIISNAQFETRDFNSLSYMTKKIDSLIDSNASEDIILKEMGMTENDGYFTKRAYSQSLKFYQSKKGSGILRSFYGMIPIAMFFLLPIFAFILKMLHLKRGTYAHHLVFSFYYFAYLFTTFSIIIAINLIWDIYNWIDFLIIMSTSIYLLLALKYFYNQGWIKTFIKWCITIFIFLSIVTPVTTVFLIFYAFLFY</sequence>
<evidence type="ECO:0000313" key="2">
    <source>
        <dbReference type="EMBL" id="SFN64949.1"/>
    </source>
</evidence>
<dbReference type="Pfam" id="PF12412">
    <property type="entry name" value="DUF3667"/>
    <property type="match status" value="1"/>
</dbReference>
<dbReference type="AlphaFoldDB" id="A0A1I5ARW7"/>
<dbReference type="STRING" id="649333.SAMN04487989_102230"/>
<dbReference type="InterPro" id="IPR023298">
    <property type="entry name" value="ATPase_P-typ_TM_dom_sf"/>
</dbReference>
<keyword evidence="3" id="KW-1185">Reference proteome</keyword>
<evidence type="ECO:0000256" key="1">
    <source>
        <dbReference type="SAM" id="Phobius"/>
    </source>
</evidence>
<feature type="transmembrane region" description="Helical" evidence="1">
    <location>
        <begin position="279"/>
        <end position="301"/>
    </location>
</feature>
<keyword evidence="1" id="KW-0812">Transmembrane</keyword>
<feature type="transmembrane region" description="Helical" evidence="1">
    <location>
        <begin position="77"/>
        <end position="100"/>
    </location>
</feature>
<feature type="transmembrane region" description="Helical" evidence="1">
    <location>
        <begin position="339"/>
        <end position="364"/>
    </location>
</feature>
<dbReference type="EMBL" id="FOVN01000002">
    <property type="protein sequence ID" value="SFN64949.1"/>
    <property type="molecule type" value="Genomic_DNA"/>
</dbReference>
<name>A0A1I5ARW7_9FLAO</name>
<dbReference type="RefSeq" id="WP_092207007.1">
    <property type="nucleotide sequence ID" value="NZ_FOVN01000002.1"/>
</dbReference>
<protein>
    <recommendedName>
        <fullName evidence="4">DUF3667 domain-containing protein</fullName>
    </recommendedName>
</protein>
<reference evidence="3" key="1">
    <citation type="submission" date="2016-10" db="EMBL/GenBank/DDBJ databases">
        <authorList>
            <person name="Varghese N."/>
            <person name="Submissions S."/>
        </authorList>
    </citation>
    <scope>NUCLEOTIDE SEQUENCE [LARGE SCALE GENOMIC DNA]</scope>
    <source>
        <strain evidence="3">DSM 23925</strain>
    </source>
</reference>
<feature type="transmembrane region" description="Helical" evidence="1">
    <location>
        <begin position="245"/>
        <end position="267"/>
    </location>
</feature>